<dbReference type="InterPro" id="IPR019302">
    <property type="entry name" value="CAP12/PCTIR_TIR_dom"/>
</dbReference>
<protein>
    <recommendedName>
        <fullName evidence="1">CD-NTase-associated protein 12/Pycsar effector protein TIR domain-containing protein</fullName>
    </recommendedName>
</protein>
<dbReference type="STRING" id="1165861.A0A0L0UND7"/>
<evidence type="ECO:0000259" key="1">
    <source>
        <dbReference type="Pfam" id="PF10137"/>
    </source>
</evidence>
<dbReference type="GO" id="GO:0050135">
    <property type="term" value="F:NADP+ nucleosidase activity"/>
    <property type="evidence" value="ECO:0007669"/>
    <property type="project" value="InterPro"/>
</dbReference>
<feature type="domain" description="CD-NTase-associated protein 12/Pycsar effector protein TIR" evidence="1">
    <location>
        <begin position="71"/>
        <end position="189"/>
    </location>
</feature>
<evidence type="ECO:0000313" key="3">
    <source>
        <dbReference type="Proteomes" id="UP000054564"/>
    </source>
</evidence>
<reference evidence="3" key="1">
    <citation type="submission" date="2014-03" db="EMBL/GenBank/DDBJ databases">
        <title>The Genome Sequence of Puccinia striiformis f. sp. tritici PST-78.</title>
        <authorList>
            <consortium name="The Broad Institute Genome Sequencing Platform"/>
            <person name="Cuomo C."/>
            <person name="Hulbert S."/>
            <person name="Chen X."/>
            <person name="Walker B."/>
            <person name="Young S.K."/>
            <person name="Zeng Q."/>
            <person name="Gargeya S."/>
            <person name="Fitzgerald M."/>
            <person name="Haas B."/>
            <person name="Abouelleil A."/>
            <person name="Alvarado L."/>
            <person name="Arachchi H.M."/>
            <person name="Berlin A.M."/>
            <person name="Chapman S.B."/>
            <person name="Goldberg J."/>
            <person name="Griggs A."/>
            <person name="Gujja S."/>
            <person name="Hansen M."/>
            <person name="Howarth C."/>
            <person name="Imamovic A."/>
            <person name="Larimer J."/>
            <person name="McCowan C."/>
            <person name="Montmayeur A."/>
            <person name="Murphy C."/>
            <person name="Neiman D."/>
            <person name="Pearson M."/>
            <person name="Priest M."/>
            <person name="Roberts A."/>
            <person name="Saif S."/>
            <person name="Shea T."/>
            <person name="Sisk P."/>
            <person name="Sykes S."/>
            <person name="Wortman J."/>
            <person name="Nusbaum C."/>
            <person name="Birren B."/>
        </authorList>
    </citation>
    <scope>NUCLEOTIDE SEQUENCE [LARGE SCALE GENOMIC DNA]</scope>
    <source>
        <strain evidence="3">race PST-78</strain>
    </source>
</reference>
<proteinExistence type="predicted"/>
<accession>A0A0L0UND7</accession>
<comment type="caution">
    <text evidence="2">The sequence shown here is derived from an EMBL/GenBank/DDBJ whole genome shotgun (WGS) entry which is preliminary data.</text>
</comment>
<dbReference type="EMBL" id="AJIL01001809">
    <property type="protein sequence ID" value="KNE88470.1"/>
    <property type="molecule type" value="Genomic_DNA"/>
</dbReference>
<organism evidence="2 3">
    <name type="scientific">Puccinia striiformis f. sp. tritici PST-78</name>
    <dbReference type="NCBI Taxonomy" id="1165861"/>
    <lineage>
        <taxon>Eukaryota</taxon>
        <taxon>Fungi</taxon>
        <taxon>Dikarya</taxon>
        <taxon>Basidiomycota</taxon>
        <taxon>Pucciniomycotina</taxon>
        <taxon>Pucciniomycetes</taxon>
        <taxon>Pucciniales</taxon>
        <taxon>Pucciniaceae</taxon>
        <taxon>Puccinia</taxon>
    </lineage>
</organism>
<gene>
    <name evidence="2" type="ORF">PSTG_18129</name>
</gene>
<dbReference type="Proteomes" id="UP000054564">
    <property type="component" value="Unassembled WGS sequence"/>
</dbReference>
<dbReference type="Pfam" id="PF10137">
    <property type="entry name" value="CAP12-PCTIR_TIR"/>
    <property type="match status" value="1"/>
</dbReference>
<dbReference type="AlphaFoldDB" id="A0A0L0UND7"/>
<name>A0A0L0UND7_9BASI</name>
<evidence type="ECO:0000313" key="2">
    <source>
        <dbReference type="EMBL" id="KNE88470.1"/>
    </source>
</evidence>
<sequence length="205" mass="22953">MNVMANSYKGNDVTKELLMPLDDLILPQIPTTNANSNIVASNGPLSGSSTVVGNLNNYNVLRNNMSNERKKVFIVHGHDSKLKHEVQSLLFREGFDPIILHDQTNNGDTIIEKLERYIEQVSFAIVLYTGCDIGRANYLPESGNKARARQNVVFEHGYLISKLSRKRVVALRAEGVEVPGDLDGLVYLDVPGWEYRLSKELEAIR</sequence>
<keyword evidence="3" id="KW-1185">Reference proteome</keyword>